<dbReference type="RefSeq" id="XP_022663325.1">
    <property type="nucleotide sequence ID" value="XM_022807590.1"/>
</dbReference>
<dbReference type="GeneID" id="111251212"/>
<keyword evidence="2" id="KW-1185">Reference proteome</keyword>
<dbReference type="OrthoDB" id="2142040at2759"/>
<protein>
    <recommendedName>
        <fullName evidence="3">Retrotransposon gag domain-containing protein</fullName>
    </recommendedName>
</protein>
<organism evidence="1 2">
    <name type="scientific">Varroa destructor</name>
    <name type="common">Honeybee mite</name>
    <dbReference type="NCBI Taxonomy" id="109461"/>
    <lineage>
        <taxon>Eukaryota</taxon>
        <taxon>Metazoa</taxon>
        <taxon>Ecdysozoa</taxon>
        <taxon>Arthropoda</taxon>
        <taxon>Chelicerata</taxon>
        <taxon>Arachnida</taxon>
        <taxon>Acari</taxon>
        <taxon>Parasitiformes</taxon>
        <taxon>Mesostigmata</taxon>
        <taxon>Gamasina</taxon>
        <taxon>Dermanyssoidea</taxon>
        <taxon>Varroidae</taxon>
        <taxon>Varroa</taxon>
    </lineage>
</organism>
<evidence type="ECO:0000313" key="2">
    <source>
        <dbReference type="Proteomes" id="UP000594260"/>
    </source>
</evidence>
<evidence type="ECO:0000313" key="1">
    <source>
        <dbReference type="EnsemblMetazoa" id="XP_022663325"/>
    </source>
</evidence>
<dbReference type="KEGG" id="vde:111251212"/>
<name>A0A7M7KBL0_VARDE</name>
<reference evidence="1" key="1">
    <citation type="submission" date="2021-01" db="UniProtKB">
        <authorList>
            <consortium name="EnsemblMetazoa"/>
        </authorList>
    </citation>
    <scope>IDENTIFICATION</scope>
</reference>
<evidence type="ECO:0008006" key="3">
    <source>
        <dbReference type="Google" id="ProtNLM"/>
    </source>
</evidence>
<dbReference type="InterPro" id="IPR006616">
    <property type="entry name" value="DM9_repeat"/>
</dbReference>
<proteinExistence type="predicted"/>
<dbReference type="InParanoid" id="A0A7M7KBL0"/>
<dbReference type="EnsemblMetazoa" id="XM_022807590">
    <property type="protein sequence ID" value="XP_022663325"/>
    <property type="gene ID" value="LOC111251212"/>
</dbReference>
<dbReference type="Pfam" id="PF11901">
    <property type="entry name" value="DM9"/>
    <property type="match status" value="2"/>
</dbReference>
<dbReference type="PANTHER" id="PTHR31649">
    <property type="entry name" value="AGAP009604-PA"/>
    <property type="match status" value="1"/>
</dbReference>
<accession>A0A7M7KBL0</accession>
<dbReference type="PANTHER" id="PTHR31649:SF1">
    <property type="entry name" value="FARNESOIC ACID O-METHYL TRANSFERASE DOMAIN-CONTAINING PROTEIN"/>
    <property type="match status" value="1"/>
</dbReference>
<dbReference type="Proteomes" id="UP000594260">
    <property type="component" value="Unplaced"/>
</dbReference>
<dbReference type="SMART" id="SM00696">
    <property type="entry name" value="DM9"/>
    <property type="match status" value="4"/>
</dbReference>
<dbReference type="AlphaFoldDB" id="A0A7M7KBL0"/>
<sequence length="813" mass="91473">MTLDKEHHRSEMESKDIQAKVAQLFGQWMTEAAAAGVSQQEVAPGPNERLADTATQLELFSGNGGLSATQWIERFEFSKQVGNWSVAKSWSVILAKLTGQARLWHLKCGRKLKTLDEWKAKFLEEFLPQQRMLNFVEDLASCRQEYGEDLQVFVWRSAAVAAQLGMTPDDIKGHILRGLLPEYEFLVHEMHGRTHTDISDLLKDIVKRIKCHGSPTDATKDAPYQLSLRWQATFAGCIPQKAVKGGYDASGETYYVARASHEGAMVPGRAVAMSRAAFVGYNGEEHIKRNFEVLVADCDLEWIKYDGGRLPSGAIQGGITEKGEPLYIGRACHEDSLTNGKVQSLEEFQKCLIPCGGQEWTYEDFEVLTCKTLSFAYNRGEIHHRISTISSIQRSNSKRSSPKLLHNKILLAHSPNHCVRERHCIVPRFLCREISMQRSFVDAEMASADLEQQMIQLFSRWMTSAASRAGVKITQNNETLAAEELADTSAQLENFSGNSEDLTAAEWIDRLEIAKDVGAWTEAKMRSVLLAKLTGPARSWHLTGNGNLSSFDEWKAKFLEEFSPQQRQRKLIDDLNDRIQKGGEPLQLYIWRSVVIGVQLGMTPEDVKGQILSNLEVEYKCLVQELQDRTHNDIPDLLRDIERSIKFNQSMLAVVRVSNTPYEIRLRWQPASNGYVPKMAFNGGVDSNGEKLYVARTIHRGDLTPGKLAPSHGVTYIPYDGREYCHREYEVLVSDCILEWVACTAPCRLPPGSIQAGKTKDGEPLYIARAPHRDSMTPGKFQLSKQACFLSWGGREHRHEAFEVLACHTIALD</sequence>